<dbReference type="InterPro" id="IPR001680">
    <property type="entry name" value="WD40_rpt"/>
</dbReference>
<dbReference type="GO" id="GO:0033290">
    <property type="term" value="C:eukaryotic 48S preinitiation complex"/>
    <property type="evidence" value="ECO:0007669"/>
    <property type="project" value="UniProtKB-UniRule"/>
</dbReference>
<dbReference type="PROSITE" id="PS50294">
    <property type="entry name" value="WD_REPEATS_REGION"/>
    <property type="match status" value="2"/>
</dbReference>
<evidence type="ECO:0000256" key="8">
    <source>
        <dbReference type="PROSITE-ProRule" id="PRU00221"/>
    </source>
</evidence>
<evidence type="ECO:0000256" key="4">
    <source>
        <dbReference type="ARBA" id="ARBA00022737"/>
    </source>
</evidence>
<dbReference type="InterPro" id="IPR027525">
    <property type="entry name" value="eIF3i"/>
</dbReference>
<dbReference type="HAMAP" id="MF_03008">
    <property type="entry name" value="eIF3i"/>
    <property type="match status" value="1"/>
</dbReference>
<feature type="repeat" description="WD" evidence="8">
    <location>
        <begin position="284"/>
        <end position="314"/>
    </location>
</feature>
<accession>A0A376B3X9</accession>
<feature type="repeat" description="WD" evidence="8">
    <location>
        <begin position="48"/>
        <end position="89"/>
    </location>
</feature>
<sequence>MRPLALRGHTRGITQVKFNLEGDIFVSAGKDTDASVWFSHNGERLGTLIGHNGSIFSVDIDKDSKYCITASSDETVKLWNLKTGEIFDEIKFQCPVYRVEFSPDGSKILIVTSTLMKSKGHLIVHNIDRSANIIEKEPVFSIETHEEYKPIQVASWSYNGRYIAAGRTDGSLSKFDGETGQVLKHVPNLHEDIIKDIQFSQDRTYFITSSRDKSAKLIDILTMDTLKSYDTDSALNSACITPVKEFVILAGGQDAKDVTTTSSREGRFESRFFHKIFEDEIGRVSGHFGPINYVAVSPQGTSFVSGGEDGFVRLHHFDKSYFDFKYEVEKTAEAEQESAANNGKVSVDA</sequence>
<keyword evidence="3 8" id="KW-0853">WD repeat</keyword>
<evidence type="ECO:0000256" key="3">
    <source>
        <dbReference type="ARBA" id="ARBA00022574"/>
    </source>
</evidence>
<comment type="similarity">
    <text evidence="7">Belongs to the eIF-3 subunit I family.</text>
</comment>
<evidence type="ECO:0000256" key="5">
    <source>
        <dbReference type="ARBA" id="ARBA00022917"/>
    </source>
</evidence>
<dbReference type="SMART" id="SM00320">
    <property type="entry name" value="WD40"/>
    <property type="match status" value="6"/>
</dbReference>
<comment type="subcellular location">
    <subcellularLocation>
        <location evidence="7">Cytoplasm</location>
    </subcellularLocation>
</comment>
<dbReference type="InterPro" id="IPR019775">
    <property type="entry name" value="WD40_repeat_CS"/>
</dbReference>
<evidence type="ECO:0000313" key="10">
    <source>
        <dbReference type="Proteomes" id="UP000262825"/>
    </source>
</evidence>
<evidence type="ECO:0000256" key="6">
    <source>
        <dbReference type="ARBA" id="ARBA00038394"/>
    </source>
</evidence>
<dbReference type="GO" id="GO:0003743">
    <property type="term" value="F:translation initiation factor activity"/>
    <property type="evidence" value="ECO:0007669"/>
    <property type="project" value="UniProtKB-UniRule"/>
</dbReference>
<feature type="repeat" description="WD" evidence="8">
    <location>
        <begin position="187"/>
        <end position="228"/>
    </location>
</feature>
<keyword evidence="5 7" id="KW-0648">Protein biosynthesis</keyword>
<keyword evidence="4" id="KW-0677">Repeat</keyword>
<dbReference type="InterPro" id="IPR036322">
    <property type="entry name" value="WD40_repeat_dom_sf"/>
</dbReference>
<evidence type="ECO:0000256" key="2">
    <source>
        <dbReference type="ARBA" id="ARBA00022540"/>
    </source>
</evidence>
<dbReference type="Pfam" id="PF24805">
    <property type="entry name" value="EIF3I"/>
    <property type="match status" value="1"/>
</dbReference>
<feature type="repeat" description="WD" evidence="8">
    <location>
        <begin position="6"/>
        <end position="47"/>
    </location>
</feature>
<evidence type="ECO:0000313" key="9">
    <source>
        <dbReference type="EMBL" id="SSD59194.1"/>
    </source>
</evidence>
<dbReference type="GO" id="GO:0071541">
    <property type="term" value="C:eukaryotic translation initiation factor 3 complex, eIF3m"/>
    <property type="evidence" value="ECO:0007669"/>
    <property type="project" value="TreeGrafter"/>
</dbReference>
<comment type="subunit">
    <text evidence="7">Component of the eukaryotic translation initiation factor 3 (eIF-3) complex.</text>
</comment>
<evidence type="ECO:0000256" key="7">
    <source>
        <dbReference type="HAMAP-Rule" id="MF_03008"/>
    </source>
</evidence>
<dbReference type="Proteomes" id="UP000262825">
    <property type="component" value="Unassembled WGS sequence"/>
</dbReference>
<dbReference type="GO" id="GO:0001732">
    <property type="term" value="P:formation of cytoplasmic translation initiation complex"/>
    <property type="evidence" value="ECO:0007669"/>
    <property type="project" value="UniProtKB-UniRule"/>
</dbReference>
<comment type="similarity">
    <text evidence="6">Belongs to the WD repeat STRAP family.</text>
</comment>
<dbReference type="CDD" id="cd00200">
    <property type="entry name" value="WD40"/>
    <property type="match status" value="1"/>
</dbReference>
<keyword evidence="2 7" id="KW-0396">Initiation factor</keyword>
<dbReference type="PANTHER" id="PTHR19877:SF1">
    <property type="entry name" value="EUKARYOTIC TRANSLATION INITIATION FACTOR 3 SUBUNIT I"/>
    <property type="match status" value="1"/>
</dbReference>
<dbReference type="Gene3D" id="2.130.10.10">
    <property type="entry name" value="YVTN repeat-like/Quinoprotein amine dehydrogenase"/>
    <property type="match status" value="1"/>
</dbReference>
<dbReference type="GO" id="GO:0003723">
    <property type="term" value="F:RNA binding"/>
    <property type="evidence" value="ECO:0007669"/>
    <property type="project" value="TreeGrafter"/>
</dbReference>
<dbReference type="InterPro" id="IPR015943">
    <property type="entry name" value="WD40/YVTN_repeat-like_dom_sf"/>
</dbReference>
<organism evidence="9 10">
    <name type="scientific">Saccharomycodes ludwigii</name>
    <dbReference type="NCBI Taxonomy" id="36035"/>
    <lineage>
        <taxon>Eukaryota</taxon>
        <taxon>Fungi</taxon>
        <taxon>Dikarya</taxon>
        <taxon>Ascomycota</taxon>
        <taxon>Saccharomycotina</taxon>
        <taxon>Saccharomycetes</taxon>
        <taxon>Saccharomycodales</taxon>
        <taxon>Saccharomycodaceae</taxon>
        <taxon>Saccharomycodes</taxon>
    </lineage>
</organism>
<keyword evidence="1 7" id="KW-0963">Cytoplasm</keyword>
<reference evidence="10" key="1">
    <citation type="submission" date="2018-06" db="EMBL/GenBank/DDBJ databases">
        <authorList>
            <person name="Guldener U."/>
        </authorList>
    </citation>
    <scope>NUCLEOTIDE SEQUENCE [LARGE SCALE GENOMIC DNA]</scope>
    <source>
        <strain evidence="10">UTAD17</strain>
    </source>
</reference>
<dbReference type="GO" id="GO:0016282">
    <property type="term" value="C:eukaryotic 43S preinitiation complex"/>
    <property type="evidence" value="ECO:0007669"/>
    <property type="project" value="UniProtKB-UniRule"/>
</dbReference>
<evidence type="ECO:0000256" key="1">
    <source>
        <dbReference type="ARBA" id="ARBA00022490"/>
    </source>
</evidence>
<gene>
    <name evidence="7" type="primary">TIF34</name>
    <name evidence="9" type="ORF">SCODWIG_00955</name>
</gene>
<dbReference type="PROSITE" id="PS50082">
    <property type="entry name" value="WD_REPEATS_2"/>
    <property type="match status" value="4"/>
</dbReference>
<dbReference type="SUPFAM" id="SSF50978">
    <property type="entry name" value="WD40 repeat-like"/>
    <property type="match status" value="1"/>
</dbReference>
<proteinExistence type="inferred from homology"/>
<dbReference type="VEuPathDB" id="FungiDB:SCODWIG_00955"/>
<protein>
    <recommendedName>
        <fullName evidence="7">Eukaryotic translation initiation factor 3 subunit I</fullName>
        <shortName evidence="7">eIF3i</shortName>
    </recommendedName>
    <alternativeName>
        <fullName evidence="7">Eukaryotic translation initiation factor 3 39 kDa subunit homolog</fullName>
        <shortName evidence="7">eIF-3 39 kDa subunit homolog</shortName>
    </alternativeName>
</protein>
<name>A0A376B3X9_9ASCO</name>
<comment type="function">
    <text evidence="7">Component of the eukaryotic translation initiation factor 3 (eIF-3) complex, which is involved in protein synthesis of a specialized repertoire of mRNAs and, together with other initiation factors, stimulates binding of mRNA and methionyl-tRNAi to the 40S ribosome. The eIF-3 complex specifically targets and initiates translation of a subset of mRNAs involved in cell proliferation.</text>
</comment>
<dbReference type="AlphaFoldDB" id="A0A376B3X9"/>
<dbReference type="PANTHER" id="PTHR19877">
    <property type="entry name" value="EUKARYOTIC TRANSLATION INITIATION FACTOR 3 SUBUNIT I"/>
    <property type="match status" value="1"/>
</dbReference>
<dbReference type="PROSITE" id="PS00678">
    <property type="entry name" value="WD_REPEATS_1"/>
    <property type="match status" value="1"/>
</dbReference>
<keyword evidence="10" id="KW-1185">Reference proteome</keyword>
<dbReference type="EMBL" id="UFAJ01000104">
    <property type="protein sequence ID" value="SSD59194.1"/>
    <property type="molecule type" value="Genomic_DNA"/>
</dbReference>